<evidence type="ECO:0000259" key="5">
    <source>
        <dbReference type="PROSITE" id="PS51670"/>
    </source>
</evidence>
<dbReference type="Gene3D" id="1.10.10.740">
    <property type="entry name" value="Crisp domain"/>
    <property type="match status" value="1"/>
</dbReference>
<accession>A0ABD1JCE4</accession>
<dbReference type="PROSITE" id="PS01009">
    <property type="entry name" value="CRISP_1"/>
    <property type="match status" value="1"/>
</dbReference>
<feature type="disulfide bond" evidence="3">
    <location>
        <begin position="216"/>
        <end position="229"/>
    </location>
</feature>
<dbReference type="InterPro" id="IPR013871">
    <property type="entry name" value="Cysteine_rich_secretory"/>
</dbReference>
<dbReference type="InterPro" id="IPR035940">
    <property type="entry name" value="CAP_sf"/>
</dbReference>
<keyword evidence="2 3" id="KW-1015">Disulfide bond</keyword>
<dbReference type="FunFam" id="1.10.10.740:FF:000001">
    <property type="entry name" value="Cysteine-rich secretory protein 2"/>
    <property type="match status" value="1"/>
</dbReference>
<keyword evidence="4" id="KW-0732">Signal</keyword>
<dbReference type="Proteomes" id="UP001591681">
    <property type="component" value="Unassembled WGS sequence"/>
</dbReference>
<gene>
    <name evidence="6" type="ORF">ACEWY4_019947</name>
</gene>
<dbReference type="PANTHER" id="PTHR10334">
    <property type="entry name" value="CYSTEINE-RICH SECRETORY PROTEIN-RELATED"/>
    <property type="match status" value="1"/>
</dbReference>
<feature type="domain" description="ShKT" evidence="5">
    <location>
        <begin position="198"/>
        <end position="231"/>
    </location>
</feature>
<dbReference type="SMART" id="SM00198">
    <property type="entry name" value="SCP"/>
    <property type="match status" value="1"/>
</dbReference>
<reference evidence="6 7" key="1">
    <citation type="submission" date="2024-09" db="EMBL/GenBank/DDBJ databases">
        <title>A chromosome-level genome assembly of Gray's grenadier anchovy, Coilia grayii.</title>
        <authorList>
            <person name="Fu Z."/>
        </authorList>
    </citation>
    <scope>NUCLEOTIDE SEQUENCE [LARGE SCALE GENOMIC DNA]</scope>
    <source>
        <strain evidence="6">G4</strain>
        <tissue evidence="6">Muscle</tissue>
    </source>
</reference>
<comment type="similarity">
    <text evidence="1">Belongs to the CRISP family.</text>
</comment>
<evidence type="ECO:0000313" key="7">
    <source>
        <dbReference type="Proteomes" id="UP001591681"/>
    </source>
</evidence>
<dbReference type="EMBL" id="JBHFQA010000017">
    <property type="protein sequence ID" value="KAL2084429.1"/>
    <property type="molecule type" value="Genomic_DNA"/>
</dbReference>
<dbReference type="PRINTS" id="PR00837">
    <property type="entry name" value="V5TPXLIKE"/>
</dbReference>
<dbReference type="InterPro" id="IPR001283">
    <property type="entry name" value="CRISP-related"/>
</dbReference>
<proteinExistence type="inferred from homology"/>
<dbReference type="InterPro" id="IPR042076">
    <property type="entry name" value="Crisp-like_dom"/>
</dbReference>
<evidence type="ECO:0000313" key="6">
    <source>
        <dbReference type="EMBL" id="KAL2084429.1"/>
    </source>
</evidence>
<sequence length="241" mass="26556">MIVLAALWSLTVLQMCTACSLTDVCTENSTVQEEIVNVHNAFRRAVEPTASNMLKMSWNQTVADSAQQWVDKCELRHGPSSSRLVGNYECGENLFKSTAVQSWTTVITAWNNEVQHYQYPTGSTNGQPIGHYTQVIWYSSYQVGCGVAKCGSVYFYGCHYYRAGNFYSGGVAIPPYTEGEPCAACPSSCEDKLCTNPCPYINKFINCPALKQQAGCTNSYVRAVCPALCLCESEIIPIARK</sequence>
<dbReference type="InterPro" id="IPR003582">
    <property type="entry name" value="ShKT_dom"/>
</dbReference>
<dbReference type="Gene3D" id="3.40.33.10">
    <property type="entry name" value="CAP"/>
    <property type="match status" value="1"/>
</dbReference>
<dbReference type="SUPFAM" id="SSF57546">
    <property type="entry name" value="Crisp domain-like"/>
    <property type="match status" value="1"/>
</dbReference>
<evidence type="ECO:0000256" key="3">
    <source>
        <dbReference type="PROSITE-ProRule" id="PRU01005"/>
    </source>
</evidence>
<comment type="caution">
    <text evidence="3">Lacks conserved residue(s) required for the propagation of feature annotation.</text>
</comment>
<evidence type="ECO:0000256" key="1">
    <source>
        <dbReference type="ARBA" id="ARBA00009923"/>
    </source>
</evidence>
<dbReference type="SUPFAM" id="SSF55797">
    <property type="entry name" value="PR-1-like"/>
    <property type="match status" value="1"/>
</dbReference>
<dbReference type="Pfam" id="PF00188">
    <property type="entry name" value="CAP"/>
    <property type="match status" value="1"/>
</dbReference>
<name>A0ABD1JCE4_9TELE</name>
<organism evidence="6 7">
    <name type="scientific">Coilia grayii</name>
    <name type="common">Gray's grenadier anchovy</name>
    <dbReference type="NCBI Taxonomy" id="363190"/>
    <lineage>
        <taxon>Eukaryota</taxon>
        <taxon>Metazoa</taxon>
        <taxon>Chordata</taxon>
        <taxon>Craniata</taxon>
        <taxon>Vertebrata</taxon>
        <taxon>Euteleostomi</taxon>
        <taxon>Actinopterygii</taxon>
        <taxon>Neopterygii</taxon>
        <taxon>Teleostei</taxon>
        <taxon>Clupei</taxon>
        <taxon>Clupeiformes</taxon>
        <taxon>Clupeoidei</taxon>
        <taxon>Engraulidae</taxon>
        <taxon>Coilinae</taxon>
        <taxon>Coilia</taxon>
    </lineage>
</organism>
<evidence type="ECO:0000256" key="2">
    <source>
        <dbReference type="ARBA" id="ARBA00023157"/>
    </source>
</evidence>
<dbReference type="Pfam" id="PF08562">
    <property type="entry name" value="Crisp"/>
    <property type="match status" value="1"/>
</dbReference>
<protein>
    <recommendedName>
        <fullName evidence="5">ShKT domain-containing protein</fullName>
    </recommendedName>
</protein>
<comment type="caution">
    <text evidence="6">The sequence shown here is derived from an EMBL/GenBank/DDBJ whole genome shotgun (WGS) entry which is preliminary data.</text>
</comment>
<evidence type="ECO:0000256" key="4">
    <source>
        <dbReference type="SAM" id="SignalP"/>
    </source>
</evidence>
<feature type="chain" id="PRO_5044749929" description="ShKT domain-containing protein" evidence="4">
    <location>
        <begin position="19"/>
        <end position="241"/>
    </location>
</feature>
<feature type="signal peptide" evidence="4">
    <location>
        <begin position="1"/>
        <end position="18"/>
    </location>
</feature>
<dbReference type="InterPro" id="IPR018244">
    <property type="entry name" value="Allrgn_V5/Tpx1_CS"/>
</dbReference>
<keyword evidence="7" id="KW-1185">Reference proteome</keyword>
<feature type="disulfide bond" evidence="3">
    <location>
        <begin position="207"/>
        <end position="225"/>
    </location>
</feature>
<dbReference type="AlphaFoldDB" id="A0ABD1JCE4"/>
<dbReference type="FunFam" id="3.40.33.10:FF:000005">
    <property type="entry name" value="Cysteine-rich secretory protein 2"/>
    <property type="match status" value="1"/>
</dbReference>
<dbReference type="PROSITE" id="PS51670">
    <property type="entry name" value="SHKT"/>
    <property type="match status" value="1"/>
</dbReference>
<dbReference type="InterPro" id="IPR014044">
    <property type="entry name" value="CAP_dom"/>
</dbReference>
<dbReference type="PROSITE" id="PS01010">
    <property type="entry name" value="CRISP_2"/>
    <property type="match status" value="1"/>
</dbReference>